<name>A0A834FW63_RHOSS</name>
<keyword evidence="5" id="KW-1185">Reference proteome</keyword>
<organism evidence="4 5">
    <name type="scientific">Rhododendron simsii</name>
    <name type="common">Sims's rhododendron</name>
    <dbReference type="NCBI Taxonomy" id="118357"/>
    <lineage>
        <taxon>Eukaryota</taxon>
        <taxon>Viridiplantae</taxon>
        <taxon>Streptophyta</taxon>
        <taxon>Embryophyta</taxon>
        <taxon>Tracheophyta</taxon>
        <taxon>Spermatophyta</taxon>
        <taxon>Magnoliopsida</taxon>
        <taxon>eudicotyledons</taxon>
        <taxon>Gunneridae</taxon>
        <taxon>Pentapetalae</taxon>
        <taxon>asterids</taxon>
        <taxon>Ericales</taxon>
        <taxon>Ericaceae</taxon>
        <taxon>Ericoideae</taxon>
        <taxon>Rhodoreae</taxon>
        <taxon>Rhododendron</taxon>
    </lineage>
</organism>
<protein>
    <submittedName>
        <fullName evidence="4">Uncharacterized protein</fullName>
    </submittedName>
</protein>
<keyword evidence="2" id="KW-0646">Protease inhibitor</keyword>
<dbReference type="AlphaFoldDB" id="A0A834FW63"/>
<dbReference type="EMBL" id="WJXA01000402">
    <property type="protein sequence ID" value="KAF7112928.1"/>
    <property type="molecule type" value="Genomic_DNA"/>
</dbReference>
<evidence type="ECO:0000256" key="3">
    <source>
        <dbReference type="ARBA" id="ARBA00022900"/>
    </source>
</evidence>
<dbReference type="Pfam" id="PF00280">
    <property type="entry name" value="potato_inhibit"/>
    <property type="match status" value="1"/>
</dbReference>
<evidence type="ECO:0000256" key="2">
    <source>
        <dbReference type="ARBA" id="ARBA00022690"/>
    </source>
</evidence>
<reference evidence="4" key="1">
    <citation type="submission" date="2019-11" db="EMBL/GenBank/DDBJ databases">
        <authorList>
            <person name="Liu Y."/>
            <person name="Hou J."/>
            <person name="Li T.-Q."/>
            <person name="Guan C.-H."/>
            <person name="Wu X."/>
            <person name="Wu H.-Z."/>
            <person name="Ling F."/>
            <person name="Zhang R."/>
            <person name="Shi X.-G."/>
            <person name="Ren J.-P."/>
            <person name="Chen E.-F."/>
            <person name="Sun J.-M."/>
        </authorList>
    </citation>
    <scope>NUCLEOTIDE SEQUENCE</scope>
    <source>
        <strain evidence="4">Adult_tree_wgs_1</strain>
        <tissue evidence="4">Leaves</tissue>
    </source>
</reference>
<proteinExistence type="inferred from homology"/>
<dbReference type="PANTHER" id="PTHR33091">
    <property type="entry name" value="PROTEIN, PUTATIVE, EXPRESSED-RELATED"/>
    <property type="match status" value="1"/>
</dbReference>
<dbReference type="InterPro" id="IPR000864">
    <property type="entry name" value="Prot_inh_pot1"/>
</dbReference>
<gene>
    <name evidence="4" type="ORF">RHSIM_RhsimUnG0178500</name>
</gene>
<keyword evidence="3" id="KW-0722">Serine protease inhibitor</keyword>
<dbReference type="SUPFAM" id="SSF54654">
    <property type="entry name" value="CI-2 family of serine protease inhibitors"/>
    <property type="match status" value="1"/>
</dbReference>
<dbReference type="Gene3D" id="3.30.10.10">
    <property type="entry name" value="Trypsin Inhibitor V, subunit A"/>
    <property type="match status" value="1"/>
</dbReference>
<dbReference type="InterPro" id="IPR036354">
    <property type="entry name" value="Prot_inh_pot1_sf"/>
</dbReference>
<comment type="caution">
    <text evidence="4">The sequence shown here is derived from an EMBL/GenBank/DDBJ whole genome shotgun (WGS) entry which is preliminary data.</text>
</comment>
<dbReference type="OrthoDB" id="10013825at2759"/>
<dbReference type="PANTHER" id="PTHR33091:SF29">
    <property type="entry name" value="SUBTILISIN INHIBITOR 1"/>
    <property type="match status" value="1"/>
</dbReference>
<comment type="similarity">
    <text evidence="1">Belongs to the protease inhibitor I13 (potato type I serine protease inhibitor) family.</text>
</comment>
<evidence type="ECO:0000256" key="1">
    <source>
        <dbReference type="ARBA" id="ARBA00008210"/>
    </source>
</evidence>
<evidence type="ECO:0000313" key="4">
    <source>
        <dbReference type="EMBL" id="KAF7112928.1"/>
    </source>
</evidence>
<evidence type="ECO:0000313" key="5">
    <source>
        <dbReference type="Proteomes" id="UP000626092"/>
    </source>
</evidence>
<accession>A0A834FW63</accession>
<dbReference type="GO" id="GO:0004867">
    <property type="term" value="F:serine-type endopeptidase inhibitor activity"/>
    <property type="evidence" value="ECO:0007669"/>
    <property type="project" value="UniProtKB-KW"/>
</dbReference>
<dbReference type="GO" id="GO:0009611">
    <property type="term" value="P:response to wounding"/>
    <property type="evidence" value="ECO:0007669"/>
    <property type="project" value="InterPro"/>
</dbReference>
<dbReference type="Proteomes" id="UP000626092">
    <property type="component" value="Unassembled WGS sequence"/>
</dbReference>
<sequence>MPLCISVFEKEMREKKENDSEGENGLLDYICRPRRATENKRSWPEVVGLFPGEAKRKIKRDMPTAHIEVVHGFCTLDLRKGRVRLYISKFSGKVSRTPVIG</sequence>